<evidence type="ECO:0000313" key="2">
    <source>
        <dbReference type="Proteomes" id="UP000289497"/>
    </source>
</evidence>
<evidence type="ECO:0000313" key="1">
    <source>
        <dbReference type="EMBL" id="VEU75959.1"/>
    </source>
</evidence>
<dbReference type="Gene3D" id="3.40.50.300">
    <property type="entry name" value="P-loop containing nucleotide triphosphate hydrolases"/>
    <property type="match status" value="1"/>
</dbReference>
<gene>
    <name evidence="1" type="ORF">NCTC10179_00116</name>
</gene>
<proteinExistence type="predicted"/>
<dbReference type="KEGG" id="mcou:NCTC10179_00116"/>
<dbReference type="OrthoDB" id="393936at2"/>
<sequence>MIIEDKKDTPPAFTSEKLKTILKYTDLDANPVYDAFLSNSIYEIHSGAKGVSKSFAGAVITIYRIVNDKRFNSIWCRNRYKHIKNTLRPLFLKVLDFLKTDHGLDYTPFFDVKTEAIYWTYEDGGKGRGIYFHNWENVQSLQGVTLPQTSFFWGEFVIDEPIEDPRDYNDPETLNEIYKIQEEALFIILANTIFREKAPEDFQIKAKFFYNIFTHKHFLITNYHLNALPFCDAHGNPYPEYLTEILESKFIQKDLPDFIKDQETGETIGLIVTMYAKTFVPSAKISTQQKINLNNLKSQNYRLWVITVAGLTYADNNNQKGYFLKSLIYDTANNYKDNITFVTSEDISNKIKSGELKGVFYGYDPGRVDNAAFVCLLAFTNELILFEGIEDIKKLIKKPAPTLKEIHTKLIDLIAECNNRILEDLKGAWSYNSEFNYKNYFSNLDLDNITEIELLHSYFMGANLPVNVRLARRRTTKNGDFSILGRQEKTKLVLSYSALKFNSVDISRKLLYNLSRQYIEPNEEKRNEKVNPEIYDLINAFEYALNRLWHLVF</sequence>
<protein>
    <submittedName>
        <fullName evidence="1">Uncharacterized protein</fullName>
    </submittedName>
</protein>
<name>A0A449B5X0_9BACT</name>
<organism evidence="1 2">
    <name type="scientific">Mycoplasmopsis columboralis</name>
    <dbReference type="NCBI Taxonomy" id="171282"/>
    <lineage>
        <taxon>Bacteria</taxon>
        <taxon>Bacillati</taxon>
        <taxon>Mycoplasmatota</taxon>
        <taxon>Mycoplasmoidales</taxon>
        <taxon>Metamycoplasmataceae</taxon>
        <taxon>Mycoplasmopsis</taxon>
    </lineage>
</organism>
<keyword evidence="2" id="KW-1185">Reference proteome</keyword>
<dbReference type="Proteomes" id="UP000289497">
    <property type="component" value="Chromosome"/>
</dbReference>
<dbReference type="EMBL" id="LR215039">
    <property type="protein sequence ID" value="VEU75959.1"/>
    <property type="molecule type" value="Genomic_DNA"/>
</dbReference>
<accession>A0A449B5X0</accession>
<dbReference type="AlphaFoldDB" id="A0A449B5X0"/>
<dbReference type="RefSeq" id="WP_036434476.1">
    <property type="nucleotide sequence ID" value="NZ_LR215039.1"/>
</dbReference>
<dbReference type="InterPro" id="IPR027417">
    <property type="entry name" value="P-loop_NTPase"/>
</dbReference>
<reference evidence="1 2" key="1">
    <citation type="submission" date="2019-01" db="EMBL/GenBank/DDBJ databases">
        <authorList>
            <consortium name="Pathogen Informatics"/>
        </authorList>
    </citation>
    <scope>NUCLEOTIDE SEQUENCE [LARGE SCALE GENOMIC DNA]</scope>
    <source>
        <strain evidence="1 2">NCTC10179</strain>
    </source>
</reference>